<evidence type="ECO:0000313" key="3">
    <source>
        <dbReference type="Proteomes" id="UP001546774"/>
    </source>
</evidence>
<comment type="caution">
    <text evidence="2">The sequence shown here is derived from an EMBL/GenBank/DDBJ whole genome shotgun (WGS) entry which is preliminary data.</text>
</comment>
<gene>
    <name evidence="2" type="ORF">WMO37_01070</name>
</gene>
<proteinExistence type="predicted"/>
<feature type="region of interest" description="Disordered" evidence="1">
    <location>
        <begin position="154"/>
        <end position="180"/>
    </location>
</feature>
<evidence type="ECO:0000313" key="2">
    <source>
        <dbReference type="EMBL" id="MEQ2553607.1"/>
    </source>
</evidence>
<sequence>MQINNPYQQPAMNYNPGYAAYQYNPMANMQRYQQPDTQIQQQISQFQQQQQVIGINGKIVAAVENITANDVPMDGSVAFFPKQDLSEIYVKGWNADGTIRTIVYKPYTEPSNNTAVNSMGGTEKSKFDLSEESTEVLMNRFDSLENRLSEIEQFMTTKTSAKSTAKSKNSPKQDGGGEDE</sequence>
<accession>A0ABV1H2I4</accession>
<protein>
    <submittedName>
        <fullName evidence="2">Uncharacterized protein</fullName>
    </submittedName>
</protein>
<keyword evidence="3" id="KW-1185">Reference proteome</keyword>
<name>A0ABV1H2I4_9FIRM</name>
<feature type="compositionally biased region" description="Low complexity" evidence="1">
    <location>
        <begin position="156"/>
        <end position="170"/>
    </location>
</feature>
<evidence type="ECO:0000256" key="1">
    <source>
        <dbReference type="SAM" id="MobiDB-lite"/>
    </source>
</evidence>
<reference evidence="2" key="1">
    <citation type="submission" date="2024-03" db="EMBL/GenBank/DDBJ databases">
        <title>Human intestinal bacterial collection.</title>
        <authorList>
            <person name="Pauvert C."/>
            <person name="Hitch T.C.A."/>
            <person name="Clavel T."/>
        </authorList>
    </citation>
    <scope>NUCLEOTIDE SEQUENCE [LARGE SCALE GENOMIC DNA]</scope>
    <source>
        <strain evidence="2">CLA-AA-H89B</strain>
    </source>
</reference>
<dbReference type="Proteomes" id="UP001546774">
    <property type="component" value="Unassembled WGS sequence"/>
</dbReference>
<organism evidence="2 3">
    <name type="scientific">Lachnospira intestinalis</name>
    <dbReference type="NCBI Taxonomy" id="3133158"/>
    <lineage>
        <taxon>Bacteria</taxon>
        <taxon>Bacillati</taxon>
        <taxon>Bacillota</taxon>
        <taxon>Clostridia</taxon>
        <taxon>Lachnospirales</taxon>
        <taxon>Lachnospiraceae</taxon>
        <taxon>Lachnospira</taxon>
    </lineage>
</organism>
<dbReference type="EMBL" id="JBBMFS010000001">
    <property type="protein sequence ID" value="MEQ2553607.1"/>
    <property type="molecule type" value="Genomic_DNA"/>
</dbReference>